<evidence type="ECO:0000256" key="6">
    <source>
        <dbReference type="ARBA" id="ARBA00048868"/>
    </source>
</evidence>
<name>A0A2S5B820_9BASI</name>
<accession>A0A2S5B820</accession>
<feature type="compositionally biased region" description="Basic residues" evidence="10">
    <location>
        <begin position="492"/>
        <end position="503"/>
    </location>
</feature>
<comment type="similarity">
    <text evidence="2 8">Belongs to the group II decarboxylase family.</text>
</comment>
<dbReference type="FunFam" id="3.40.640.10:FF:000017">
    <property type="entry name" value="Glutamate decarboxylase"/>
    <property type="match status" value="1"/>
</dbReference>
<reference evidence="11 12" key="1">
    <citation type="journal article" date="2018" name="Front. Microbiol.">
        <title>Prospects for Fungal Bioremediation of Acidic Radioactive Waste Sites: Characterization and Genome Sequence of Rhodotorula taiwanensis MD1149.</title>
        <authorList>
            <person name="Tkavc R."/>
            <person name="Matrosova V.Y."/>
            <person name="Grichenko O.E."/>
            <person name="Gostincar C."/>
            <person name="Volpe R.P."/>
            <person name="Klimenkova P."/>
            <person name="Gaidamakova E.K."/>
            <person name="Zhou C.E."/>
            <person name="Stewart B.J."/>
            <person name="Lyman M.G."/>
            <person name="Malfatti S.A."/>
            <person name="Rubinfeld B."/>
            <person name="Courtot M."/>
            <person name="Singh J."/>
            <person name="Dalgard C.L."/>
            <person name="Hamilton T."/>
            <person name="Frey K.G."/>
            <person name="Gunde-Cimerman N."/>
            <person name="Dugan L."/>
            <person name="Daly M.J."/>
        </authorList>
    </citation>
    <scope>NUCLEOTIDE SEQUENCE [LARGE SCALE GENOMIC DNA]</scope>
    <source>
        <strain evidence="11 12">MD1149</strain>
    </source>
</reference>
<dbReference type="InterPro" id="IPR015424">
    <property type="entry name" value="PyrdxlP-dep_Trfase"/>
</dbReference>
<evidence type="ECO:0000256" key="2">
    <source>
        <dbReference type="ARBA" id="ARBA00009533"/>
    </source>
</evidence>
<evidence type="ECO:0000256" key="7">
    <source>
        <dbReference type="PIRSR" id="PIRSR602129-50"/>
    </source>
</evidence>
<keyword evidence="4 7" id="KW-0663">Pyridoxal phosphate</keyword>
<dbReference type="GO" id="GO:0030170">
    <property type="term" value="F:pyridoxal phosphate binding"/>
    <property type="evidence" value="ECO:0007669"/>
    <property type="project" value="InterPro"/>
</dbReference>
<comment type="cofactor">
    <cofactor evidence="1 7 8">
        <name>pyridoxal 5'-phosphate</name>
        <dbReference type="ChEBI" id="CHEBI:597326"/>
    </cofactor>
</comment>
<keyword evidence="9" id="KW-0210">Decarboxylase</keyword>
<dbReference type="PANTHER" id="PTHR43321:SF6">
    <property type="entry name" value="GLUTAMATE DECARBOXYLASE"/>
    <property type="match status" value="1"/>
</dbReference>
<organism evidence="11 12">
    <name type="scientific">Rhodotorula taiwanensis</name>
    <dbReference type="NCBI Taxonomy" id="741276"/>
    <lineage>
        <taxon>Eukaryota</taxon>
        <taxon>Fungi</taxon>
        <taxon>Dikarya</taxon>
        <taxon>Basidiomycota</taxon>
        <taxon>Pucciniomycotina</taxon>
        <taxon>Microbotryomycetes</taxon>
        <taxon>Sporidiobolales</taxon>
        <taxon>Sporidiobolaceae</taxon>
        <taxon>Rhodotorula</taxon>
    </lineage>
</organism>
<dbReference type="EC" id="4.1.1.15" evidence="3 9"/>
<feature type="modified residue" description="N6-(pyridoxal phosphate)lysine" evidence="7">
    <location>
        <position position="277"/>
    </location>
</feature>
<gene>
    <name evidence="11" type="ORF">BMF94_4068</name>
</gene>
<dbReference type="InterPro" id="IPR010107">
    <property type="entry name" value="Glutamate_decarboxylase"/>
</dbReference>
<evidence type="ECO:0000313" key="11">
    <source>
        <dbReference type="EMBL" id="POY72907.1"/>
    </source>
</evidence>
<dbReference type="Proteomes" id="UP000237144">
    <property type="component" value="Unassembled WGS sequence"/>
</dbReference>
<dbReference type="PANTHER" id="PTHR43321">
    <property type="entry name" value="GLUTAMATE DECARBOXYLASE"/>
    <property type="match status" value="1"/>
</dbReference>
<evidence type="ECO:0000256" key="3">
    <source>
        <dbReference type="ARBA" id="ARBA00012421"/>
    </source>
</evidence>
<dbReference type="NCBIfam" id="TIGR01788">
    <property type="entry name" value="Glu-decarb-GAD"/>
    <property type="match status" value="1"/>
</dbReference>
<evidence type="ECO:0000256" key="5">
    <source>
        <dbReference type="ARBA" id="ARBA00023239"/>
    </source>
</evidence>
<comment type="caution">
    <text evidence="11">The sequence shown here is derived from an EMBL/GenBank/DDBJ whole genome shotgun (WGS) entry which is preliminary data.</text>
</comment>
<dbReference type="STRING" id="741276.A0A2S5B820"/>
<dbReference type="GO" id="GO:0005829">
    <property type="term" value="C:cytosol"/>
    <property type="evidence" value="ECO:0007669"/>
    <property type="project" value="TreeGrafter"/>
</dbReference>
<dbReference type="InterPro" id="IPR015421">
    <property type="entry name" value="PyrdxlP-dep_Trfase_major"/>
</dbReference>
<feature type="region of interest" description="Disordered" evidence="10">
    <location>
        <begin position="459"/>
        <end position="503"/>
    </location>
</feature>
<protein>
    <recommendedName>
        <fullName evidence="3 9">Glutamate decarboxylase</fullName>
        <ecNumber evidence="3 9">4.1.1.15</ecNumber>
    </recommendedName>
</protein>
<dbReference type="FunFam" id="4.10.280.50:FF:000001">
    <property type="entry name" value="Glutamate decarboxylase"/>
    <property type="match status" value="1"/>
</dbReference>
<dbReference type="SUPFAM" id="SSF53383">
    <property type="entry name" value="PLP-dependent transferases"/>
    <property type="match status" value="1"/>
</dbReference>
<dbReference type="Gene3D" id="3.90.1150.160">
    <property type="match status" value="1"/>
</dbReference>
<keyword evidence="12" id="KW-1185">Reference proteome</keyword>
<evidence type="ECO:0000256" key="10">
    <source>
        <dbReference type="SAM" id="MobiDB-lite"/>
    </source>
</evidence>
<evidence type="ECO:0000256" key="1">
    <source>
        <dbReference type="ARBA" id="ARBA00001933"/>
    </source>
</evidence>
<evidence type="ECO:0000256" key="8">
    <source>
        <dbReference type="RuleBase" id="RU000382"/>
    </source>
</evidence>
<dbReference type="GO" id="GO:0004351">
    <property type="term" value="F:glutamate decarboxylase activity"/>
    <property type="evidence" value="ECO:0007669"/>
    <property type="project" value="UniProtKB-EC"/>
</dbReference>
<dbReference type="InterPro" id="IPR002129">
    <property type="entry name" value="PyrdxlP-dep_de-COase"/>
</dbReference>
<comment type="catalytic activity">
    <reaction evidence="6 9">
        <text>L-glutamate + H(+) = 4-aminobutanoate + CO2</text>
        <dbReference type="Rhea" id="RHEA:17785"/>
        <dbReference type="ChEBI" id="CHEBI:15378"/>
        <dbReference type="ChEBI" id="CHEBI:16526"/>
        <dbReference type="ChEBI" id="CHEBI:29985"/>
        <dbReference type="ChEBI" id="CHEBI:59888"/>
        <dbReference type="EC" id="4.1.1.15"/>
    </reaction>
</comment>
<evidence type="ECO:0000256" key="4">
    <source>
        <dbReference type="ARBA" id="ARBA00022898"/>
    </source>
</evidence>
<dbReference type="Gene3D" id="4.10.280.50">
    <property type="match status" value="1"/>
</dbReference>
<dbReference type="GO" id="GO:0006538">
    <property type="term" value="P:L-glutamate catabolic process"/>
    <property type="evidence" value="ECO:0007669"/>
    <property type="project" value="TreeGrafter"/>
</dbReference>
<evidence type="ECO:0000256" key="9">
    <source>
        <dbReference type="RuleBase" id="RU361171"/>
    </source>
</evidence>
<dbReference type="Gene3D" id="3.40.640.10">
    <property type="entry name" value="Type I PLP-dependent aspartate aminotransferase-like (Major domain)"/>
    <property type="match status" value="1"/>
</dbReference>
<dbReference type="EMBL" id="PJQD01000045">
    <property type="protein sequence ID" value="POY72907.1"/>
    <property type="molecule type" value="Genomic_DNA"/>
</dbReference>
<keyword evidence="5 8" id="KW-0456">Lyase</keyword>
<dbReference type="AlphaFoldDB" id="A0A2S5B820"/>
<dbReference type="OrthoDB" id="5152799at2759"/>
<proteinExistence type="inferred from homology"/>
<evidence type="ECO:0000313" key="12">
    <source>
        <dbReference type="Proteomes" id="UP000237144"/>
    </source>
</evidence>
<dbReference type="Pfam" id="PF00282">
    <property type="entry name" value="Pyridoxal_deC"/>
    <property type="match status" value="1"/>
</dbReference>
<sequence>MHTVKTSHDNQVSTTVYGSRAAATGIPRFEMGEEEMDPRLAQRFIKDELLMNGLPALNLASFVTTYMEPECEQLMADALPINFIDVEEYPAMGEIEARSVAMIARLFHAPLDNPEAEACGVSTVGSSEAIILAVLTAKRRWKEKRMAAGKSTENPNIVMSAAVQVCWEKAARYLEVEEKYWFCSPGKYLADPQELVDLVDENTIMVVGILGTTYTGGYEPIKGIHDLLVEKNKKDNLDVTIHVDAASGGFVAPFVNPDLVWDFQLPLVASINTSGHKYGLTYAGVGWAFWRDKSYIPEHCVFTVNYLGSPQASLTLNFSKSGVQVVGQYYQLLRLGKSGYRAIMQNATATSDYLADEVAKMGDGKLFHIISAGHGESLPLVAWQIAEDKPYDEFAIAAHLRQRGWIVPAYTMAPHTEKMKLLRVVVREDFSRSRCETFVRDLKETVHYLENAPAEVQKHMSKTQAAGDEGSKHHPVNTSKKTAVHANEKHSLRGKHGKTHAVC</sequence>